<keyword evidence="7" id="KW-1185">Reference proteome</keyword>
<evidence type="ECO:0000256" key="4">
    <source>
        <dbReference type="ARBA" id="ARBA00023270"/>
    </source>
</evidence>
<dbReference type="GO" id="GO:0009073">
    <property type="term" value="P:aromatic amino acid family biosynthetic process"/>
    <property type="evidence" value="ECO:0007669"/>
    <property type="project" value="UniProtKB-KW"/>
</dbReference>
<evidence type="ECO:0000256" key="2">
    <source>
        <dbReference type="ARBA" id="ARBA00023141"/>
    </source>
</evidence>
<comment type="similarity">
    <text evidence="5">Belongs to the type-I 3-dehydroquinase family.</text>
</comment>
<dbReference type="Pfam" id="PF01487">
    <property type="entry name" value="DHquinase_I"/>
    <property type="match status" value="1"/>
</dbReference>
<feature type="binding site" evidence="5">
    <location>
        <position position="213"/>
    </location>
    <ligand>
        <name>3-dehydroquinate</name>
        <dbReference type="ChEBI" id="CHEBI:32364"/>
    </ligand>
</feature>
<proteinExistence type="inferred from homology"/>
<dbReference type="SUPFAM" id="SSF51569">
    <property type="entry name" value="Aldolase"/>
    <property type="match status" value="1"/>
</dbReference>
<evidence type="ECO:0000256" key="5">
    <source>
        <dbReference type="HAMAP-Rule" id="MF_00214"/>
    </source>
</evidence>
<reference evidence="6" key="1">
    <citation type="submission" date="2020-08" db="EMBL/GenBank/DDBJ databases">
        <title>Genome public.</title>
        <authorList>
            <person name="Liu C."/>
            <person name="Sun Q."/>
        </authorList>
    </citation>
    <scope>NUCLEOTIDE SEQUENCE</scope>
    <source>
        <strain evidence="6">BX1005</strain>
    </source>
</reference>
<dbReference type="GO" id="GO:0008652">
    <property type="term" value="P:amino acid biosynthetic process"/>
    <property type="evidence" value="ECO:0007669"/>
    <property type="project" value="UniProtKB-KW"/>
</dbReference>
<dbReference type="PANTHER" id="PTHR43699:SF1">
    <property type="entry name" value="3-DEHYDROQUINATE DEHYDRATASE"/>
    <property type="match status" value="1"/>
</dbReference>
<keyword evidence="5" id="KW-0028">Amino-acid biosynthesis</keyword>
<comment type="catalytic activity">
    <reaction evidence="1 5">
        <text>3-dehydroquinate = 3-dehydroshikimate + H2O</text>
        <dbReference type="Rhea" id="RHEA:21096"/>
        <dbReference type="ChEBI" id="CHEBI:15377"/>
        <dbReference type="ChEBI" id="CHEBI:16630"/>
        <dbReference type="ChEBI" id="CHEBI:32364"/>
        <dbReference type="EC" id="4.2.1.10"/>
    </reaction>
</comment>
<dbReference type="GO" id="GO:0003855">
    <property type="term" value="F:3-dehydroquinate dehydratase activity"/>
    <property type="evidence" value="ECO:0007669"/>
    <property type="project" value="UniProtKB-UniRule"/>
</dbReference>
<dbReference type="InterPro" id="IPR001381">
    <property type="entry name" value="DHquinase_I"/>
</dbReference>
<dbReference type="RefSeq" id="WP_186866418.1">
    <property type="nucleotide sequence ID" value="NZ_JACOPH010000002.1"/>
</dbReference>
<name>A0A923LNN9_9FIRM</name>
<sequence length="251" mass="27865">MKTVKVRNLIIGEGMPKICVPIVENTEENILTEAEKIKTLPADIVEWRMDWYAQVTDEQAVVKTAEKLRNILGEMPLLATFRTAKEGGEKEILKADYEKLNLAVINSGYADLIDIEAFIGEDTVKRLIVAAHQAGVKVVASNHDFTKTPPKEEIIKRLRQMQSYDADIPKIAVMPEKKADVLSLLEATTEMHEQYADRPIITMSMSHDGMISRICGELTGSALTFGAAGKTSAPGQLDVHELKQILSVLHR</sequence>
<dbReference type="CDD" id="cd00502">
    <property type="entry name" value="DHQase_I"/>
    <property type="match status" value="1"/>
</dbReference>
<evidence type="ECO:0000256" key="3">
    <source>
        <dbReference type="ARBA" id="ARBA00023239"/>
    </source>
</evidence>
<comment type="caution">
    <text evidence="6">The sequence shown here is derived from an EMBL/GenBank/DDBJ whole genome shotgun (WGS) entry which is preliminary data.</text>
</comment>
<feature type="binding site" evidence="5">
    <location>
        <position position="232"/>
    </location>
    <ligand>
        <name>3-dehydroquinate</name>
        <dbReference type="ChEBI" id="CHEBI:32364"/>
    </ligand>
</feature>
<feature type="active site" description="Schiff-base intermediate with substrate" evidence="5">
    <location>
        <position position="170"/>
    </location>
</feature>
<dbReference type="NCBIfam" id="TIGR01093">
    <property type="entry name" value="aroD"/>
    <property type="match status" value="1"/>
</dbReference>
<keyword evidence="2 5" id="KW-0057">Aromatic amino acid biosynthesis</keyword>
<keyword evidence="3 5" id="KW-0456">Lyase</keyword>
<feature type="binding site" evidence="5">
    <location>
        <position position="236"/>
    </location>
    <ligand>
        <name>3-dehydroquinate</name>
        <dbReference type="ChEBI" id="CHEBI:32364"/>
    </ligand>
</feature>
<feature type="binding site" evidence="5">
    <location>
        <begin position="46"/>
        <end position="48"/>
    </location>
    <ligand>
        <name>3-dehydroquinate</name>
        <dbReference type="ChEBI" id="CHEBI:32364"/>
    </ligand>
</feature>
<dbReference type="FunFam" id="3.20.20.70:FF:000047">
    <property type="entry name" value="3-dehydroquinate dehydratase"/>
    <property type="match status" value="1"/>
</dbReference>
<gene>
    <name evidence="5" type="primary">aroD</name>
    <name evidence="6" type="ORF">H8S17_04605</name>
</gene>
<evidence type="ECO:0000313" key="7">
    <source>
        <dbReference type="Proteomes" id="UP000606720"/>
    </source>
</evidence>
<feature type="binding site" evidence="5">
    <location>
        <position position="82"/>
    </location>
    <ligand>
        <name>3-dehydroquinate</name>
        <dbReference type="ChEBI" id="CHEBI:32364"/>
    </ligand>
</feature>
<comment type="caution">
    <text evidence="5">Lacks conserved residue(s) required for the propagation of feature annotation.</text>
</comment>
<feature type="active site" description="Proton donor/acceptor" evidence="5">
    <location>
        <position position="143"/>
    </location>
</feature>
<comment type="function">
    <text evidence="5">Involved in the third step of the chorismate pathway, which leads to the biosynthesis of aromatic amino acids. Catalyzes the cis-dehydration of 3-dehydroquinate (DHQ) and introduces the first double bond of the aromatic ring to yield 3-dehydroshikimate.</text>
</comment>
<comment type="subunit">
    <text evidence="5">Homodimer.</text>
</comment>
<dbReference type="InterPro" id="IPR050146">
    <property type="entry name" value="Type-I_3-dehydroquinase"/>
</dbReference>
<accession>A0A923LNN9</accession>
<dbReference type="GO" id="GO:0046279">
    <property type="term" value="P:3,4-dihydroxybenzoate biosynthetic process"/>
    <property type="evidence" value="ECO:0007669"/>
    <property type="project" value="UniProtKB-ARBA"/>
</dbReference>
<dbReference type="EMBL" id="JACOPH010000002">
    <property type="protein sequence ID" value="MBC5713501.1"/>
    <property type="molecule type" value="Genomic_DNA"/>
</dbReference>
<dbReference type="EC" id="4.2.1.10" evidence="5"/>
<organism evidence="6 7">
    <name type="scientific">Roseburia zhanii</name>
    <dbReference type="NCBI Taxonomy" id="2763064"/>
    <lineage>
        <taxon>Bacteria</taxon>
        <taxon>Bacillati</taxon>
        <taxon>Bacillota</taxon>
        <taxon>Clostridia</taxon>
        <taxon>Lachnospirales</taxon>
        <taxon>Lachnospiraceae</taxon>
        <taxon>Roseburia</taxon>
    </lineage>
</organism>
<dbReference type="GO" id="GO:0009423">
    <property type="term" value="P:chorismate biosynthetic process"/>
    <property type="evidence" value="ECO:0007669"/>
    <property type="project" value="UniProtKB-UniRule"/>
</dbReference>
<evidence type="ECO:0000256" key="1">
    <source>
        <dbReference type="ARBA" id="ARBA00001864"/>
    </source>
</evidence>
<comment type="pathway">
    <text evidence="5">Metabolic intermediate biosynthesis; chorismate biosynthesis; chorismate from D-erythrose 4-phosphate and phosphoenolpyruvate: step 3/7.</text>
</comment>
<dbReference type="InterPro" id="IPR013785">
    <property type="entry name" value="Aldolase_TIM"/>
</dbReference>
<dbReference type="PANTHER" id="PTHR43699">
    <property type="entry name" value="3-DEHYDROQUINATE DEHYDRATASE"/>
    <property type="match status" value="1"/>
</dbReference>
<keyword evidence="4 5" id="KW-0704">Schiff base</keyword>
<protein>
    <recommendedName>
        <fullName evidence="5">3-dehydroquinate dehydratase</fullName>
        <shortName evidence="5">3-dehydroquinase</shortName>
        <ecNumber evidence="5">4.2.1.10</ecNumber>
    </recommendedName>
    <alternativeName>
        <fullName evidence="5">Type I DHQase</fullName>
    </alternativeName>
    <alternativeName>
        <fullName evidence="5">Type I dehydroquinase</fullName>
        <shortName evidence="5">DHQ1</shortName>
    </alternativeName>
</protein>
<dbReference type="HAMAP" id="MF_00214">
    <property type="entry name" value="AroD"/>
    <property type="match status" value="1"/>
</dbReference>
<dbReference type="Gene3D" id="3.20.20.70">
    <property type="entry name" value="Aldolase class I"/>
    <property type="match status" value="1"/>
</dbReference>
<dbReference type="Proteomes" id="UP000606720">
    <property type="component" value="Unassembled WGS sequence"/>
</dbReference>
<dbReference type="AlphaFoldDB" id="A0A923LNN9"/>
<evidence type="ECO:0000313" key="6">
    <source>
        <dbReference type="EMBL" id="MBC5713501.1"/>
    </source>
</evidence>